<dbReference type="SUPFAM" id="SSF46689">
    <property type="entry name" value="Homeodomain-like"/>
    <property type="match status" value="1"/>
</dbReference>
<dbReference type="InterPro" id="IPR050109">
    <property type="entry name" value="HTH-type_TetR-like_transc_reg"/>
</dbReference>
<dbReference type="Gene3D" id="1.10.357.10">
    <property type="entry name" value="Tetracycline Repressor, domain 2"/>
    <property type="match status" value="1"/>
</dbReference>
<feature type="DNA-binding region" description="H-T-H motif" evidence="2">
    <location>
        <begin position="28"/>
        <end position="47"/>
    </location>
</feature>
<feature type="domain" description="HTH tetR-type" evidence="3">
    <location>
        <begin position="6"/>
        <end position="65"/>
    </location>
</feature>
<dbReference type="InterPro" id="IPR036271">
    <property type="entry name" value="Tet_transcr_reg_TetR-rel_C_sf"/>
</dbReference>
<dbReference type="InterPro" id="IPR009057">
    <property type="entry name" value="Homeodomain-like_sf"/>
</dbReference>
<evidence type="ECO:0000313" key="5">
    <source>
        <dbReference type="Proteomes" id="UP000809621"/>
    </source>
</evidence>
<dbReference type="Pfam" id="PF14246">
    <property type="entry name" value="TetR_C_7"/>
    <property type="match status" value="1"/>
</dbReference>
<name>A0ABS2HIC4_9VIBR</name>
<proteinExistence type="predicted"/>
<evidence type="ECO:0000259" key="3">
    <source>
        <dbReference type="PROSITE" id="PS50977"/>
    </source>
</evidence>
<dbReference type="PANTHER" id="PTHR30055:SF146">
    <property type="entry name" value="HTH-TYPE TRANSCRIPTIONAL DUAL REGULATOR CECR"/>
    <property type="match status" value="1"/>
</dbReference>
<dbReference type="SUPFAM" id="SSF48498">
    <property type="entry name" value="Tetracyclin repressor-like, C-terminal domain"/>
    <property type="match status" value="1"/>
</dbReference>
<sequence>MKPKSQEKRTLILSAAGQLFMHHGYNVNMEQIAKAAGVSKQTVYSHFQNKDALFEACVQSRCIERQVDQEAFDLDAPISEVLLSFAMRFQSMMLEPQVLQVFRNAVGQATHTPQIGASYLNSGPKPTIASLASYLEVKQKQQRITLSLDAHESAVQLIMMFHGKAVYWAMVGQDSQQTDAQRKEYLKDCVDLFLNQHGL</sequence>
<evidence type="ECO:0000256" key="2">
    <source>
        <dbReference type="PROSITE-ProRule" id="PRU00335"/>
    </source>
</evidence>
<dbReference type="PRINTS" id="PR00455">
    <property type="entry name" value="HTHTETR"/>
</dbReference>
<dbReference type="Proteomes" id="UP000809621">
    <property type="component" value="Unassembled WGS sequence"/>
</dbReference>
<dbReference type="RefSeq" id="WP_205157818.1">
    <property type="nucleotide sequence ID" value="NZ_JAFEUM010000002.1"/>
</dbReference>
<keyword evidence="5" id="KW-1185">Reference proteome</keyword>
<keyword evidence="1 2" id="KW-0238">DNA-binding</keyword>
<protein>
    <submittedName>
        <fullName evidence="4">TetR/AcrR family transcriptional regulator</fullName>
    </submittedName>
</protein>
<gene>
    <name evidence="4" type="ORF">JQC93_07380</name>
</gene>
<accession>A0ABS2HIC4</accession>
<evidence type="ECO:0000313" key="4">
    <source>
        <dbReference type="EMBL" id="MBM7036232.1"/>
    </source>
</evidence>
<comment type="caution">
    <text evidence="4">The sequence shown here is derived from an EMBL/GenBank/DDBJ whole genome shotgun (WGS) entry which is preliminary data.</text>
</comment>
<dbReference type="InterPro" id="IPR039536">
    <property type="entry name" value="TetR_C_Proteobacteria"/>
</dbReference>
<evidence type="ECO:0000256" key="1">
    <source>
        <dbReference type="ARBA" id="ARBA00023125"/>
    </source>
</evidence>
<dbReference type="InterPro" id="IPR001647">
    <property type="entry name" value="HTH_TetR"/>
</dbReference>
<dbReference type="Gene3D" id="1.10.10.60">
    <property type="entry name" value="Homeodomain-like"/>
    <property type="match status" value="1"/>
</dbReference>
<dbReference type="Pfam" id="PF00440">
    <property type="entry name" value="TetR_N"/>
    <property type="match status" value="1"/>
</dbReference>
<dbReference type="PROSITE" id="PS50977">
    <property type="entry name" value="HTH_TETR_2"/>
    <property type="match status" value="1"/>
</dbReference>
<organism evidence="4 5">
    <name type="scientific">Vibrio ulleungensis</name>
    <dbReference type="NCBI Taxonomy" id="2807619"/>
    <lineage>
        <taxon>Bacteria</taxon>
        <taxon>Pseudomonadati</taxon>
        <taxon>Pseudomonadota</taxon>
        <taxon>Gammaproteobacteria</taxon>
        <taxon>Vibrionales</taxon>
        <taxon>Vibrionaceae</taxon>
        <taxon>Vibrio</taxon>
    </lineage>
</organism>
<dbReference type="PANTHER" id="PTHR30055">
    <property type="entry name" value="HTH-TYPE TRANSCRIPTIONAL REGULATOR RUTR"/>
    <property type="match status" value="1"/>
</dbReference>
<dbReference type="EMBL" id="JAFEUM010000002">
    <property type="protein sequence ID" value="MBM7036232.1"/>
    <property type="molecule type" value="Genomic_DNA"/>
</dbReference>
<reference evidence="4 5" key="1">
    <citation type="submission" date="2021-02" db="EMBL/GenBank/DDBJ databases">
        <authorList>
            <person name="Park J.-S."/>
        </authorList>
    </citation>
    <scope>NUCLEOTIDE SEQUENCE [LARGE SCALE GENOMIC DNA]</scope>
    <source>
        <strain evidence="4 5">188UL20-2</strain>
    </source>
</reference>